<dbReference type="Proteomes" id="UP000250140">
    <property type="component" value="Unassembled WGS sequence"/>
</dbReference>
<protein>
    <submittedName>
        <fullName evidence="1">Uncharacterized protein</fullName>
    </submittedName>
</protein>
<keyword evidence="2" id="KW-1185">Reference proteome</keyword>
<evidence type="ECO:0000313" key="1">
    <source>
        <dbReference type="EMBL" id="OCL03341.1"/>
    </source>
</evidence>
<dbReference type="AlphaFoldDB" id="A0A8E2ERL6"/>
<name>A0A8E2ERL6_9PEZI</name>
<reference evidence="1 2" key="1">
    <citation type="journal article" date="2016" name="Nat. Commun.">
        <title>Ectomycorrhizal ecology is imprinted in the genome of the dominant symbiotic fungus Cenococcum geophilum.</title>
        <authorList>
            <consortium name="DOE Joint Genome Institute"/>
            <person name="Peter M."/>
            <person name="Kohler A."/>
            <person name="Ohm R.A."/>
            <person name="Kuo A."/>
            <person name="Krutzmann J."/>
            <person name="Morin E."/>
            <person name="Arend M."/>
            <person name="Barry K.W."/>
            <person name="Binder M."/>
            <person name="Choi C."/>
            <person name="Clum A."/>
            <person name="Copeland A."/>
            <person name="Grisel N."/>
            <person name="Haridas S."/>
            <person name="Kipfer T."/>
            <person name="LaButti K."/>
            <person name="Lindquist E."/>
            <person name="Lipzen A."/>
            <person name="Maire R."/>
            <person name="Meier B."/>
            <person name="Mihaltcheva S."/>
            <person name="Molinier V."/>
            <person name="Murat C."/>
            <person name="Poggeler S."/>
            <person name="Quandt C.A."/>
            <person name="Sperisen C."/>
            <person name="Tritt A."/>
            <person name="Tisserant E."/>
            <person name="Crous P.W."/>
            <person name="Henrissat B."/>
            <person name="Nehls U."/>
            <person name="Egli S."/>
            <person name="Spatafora J.W."/>
            <person name="Grigoriev I.V."/>
            <person name="Martin F.M."/>
        </authorList>
    </citation>
    <scope>NUCLEOTIDE SEQUENCE [LARGE SCALE GENOMIC DNA]</scope>
    <source>
        <strain evidence="1 2">CBS 207.34</strain>
    </source>
</reference>
<accession>A0A8E2ERL6</accession>
<evidence type="ECO:0000313" key="2">
    <source>
        <dbReference type="Proteomes" id="UP000250140"/>
    </source>
</evidence>
<sequence length="168" mass="17925">MHIISLDDRIDDRIGDRIGDQIGNPGGSLLHCDAIFVSSLHHLPLPTIAAIATIATVFTIATIAITTTTTTTTATAATIAVTAATASTASTATTKSRPMRWATASYPTGRSVLVLTSSAFAVFNHVCYRGLGPRLIGTSVMISRLENFHLKSSTPNPHHHRRPPHFRS</sequence>
<organism evidence="1 2">
    <name type="scientific">Glonium stellatum</name>
    <dbReference type="NCBI Taxonomy" id="574774"/>
    <lineage>
        <taxon>Eukaryota</taxon>
        <taxon>Fungi</taxon>
        <taxon>Dikarya</taxon>
        <taxon>Ascomycota</taxon>
        <taxon>Pezizomycotina</taxon>
        <taxon>Dothideomycetes</taxon>
        <taxon>Pleosporomycetidae</taxon>
        <taxon>Gloniales</taxon>
        <taxon>Gloniaceae</taxon>
        <taxon>Glonium</taxon>
    </lineage>
</organism>
<dbReference type="EMBL" id="KV750758">
    <property type="protein sequence ID" value="OCL03341.1"/>
    <property type="molecule type" value="Genomic_DNA"/>
</dbReference>
<gene>
    <name evidence="1" type="ORF">AOQ84DRAFT_227527</name>
</gene>
<proteinExistence type="predicted"/>